<proteinExistence type="predicted"/>
<dbReference type="GeneID" id="26523019"/>
<evidence type="ECO:0000313" key="2">
    <source>
        <dbReference type="Proteomes" id="UP000203990"/>
    </source>
</evidence>
<organism evidence="1 2">
    <name type="scientific">Klebsiella phage vB_KpnM_KB57</name>
    <dbReference type="NCBI Taxonomy" id="1719140"/>
    <lineage>
        <taxon>Viruses</taxon>
        <taxon>Duplodnaviria</taxon>
        <taxon>Heunggongvirae</taxon>
        <taxon>Uroviricota</taxon>
        <taxon>Caudoviricetes</taxon>
        <taxon>Vequintavirinae</taxon>
        <taxon>Mydovirus</taxon>
        <taxon>Mydovirus KB57</taxon>
    </lineage>
</organism>
<protein>
    <submittedName>
        <fullName evidence="1">Structural protein</fullName>
    </submittedName>
</protein>
<dbReference type="Proteomes" id="UP000203990">
    <property type="component" value="Segment"/>
</dbReference>
<dbReference type="EMBL" id="KT934943">
    <property type="protein sequence ID" value="ALM02456.1"/>
    <property type="molecule type" value="Genomic_DNA"/>
</dbReference>
<evidence type="ECO:0000313" key="1">
    <source>
        <dbReference type="EMBL" id="ALM02456.1"/>
    </source>
</evidence>
<dbReference type="RefSeq" id="YP_009187676.1">
    <property type="nucleotide sequence ID" value="NC_028659.1"/>
</dbReference>
<dbReference type="OrthoDB" id="7391at10239"/>
<dbReference type="KEGG" id="vg:26523019"/>
<sequence>MAYNDKVVDVTVVLGTQPIDTVGFETPLFIAIHNVFPERVRTYTDLDELAADGFAVGSPAYTFATKAFAGTFRPQALMIGRQAWESTVIDFTGQTNVDPNNPVSFNVAAGAYTKSIVIPVTTASTPESIATALASAINSDTTLNVIVGAVATTGVVTITPKGDGSLLATNNDEVVTTESDQGIMATSSDVIGEPFSIGVDSGDCTLTNNSTETVSGVLPQVETANSNWYFLSTEQHVSSAILGAAAYAAANYKLHVYSTSDPLSKVVDGDSIANQLKALQYDTSIGMYDPLADSAFPEGGIIGAMASNDPSYGDSIHLKTMPGVIAPTLSSSERPAIWGQNLNFYRMINGVGAFWEGKCASGQYVDVVRFGHWLKFRSEESIFAYMSRRSNLGLSMKMSDDDLPNLKSVLMNSPLNVGITNGSILTGYDSVNKVFYDPVVTIPLRANIPSNDLASRTLNNVKVELVYNSALHFVKIRISVLLDKTGSTSSSGQVTAGV</sequence>
<gene>
    <name evidence="1" type="ORF">KB57_063</name>
</gene>
<reference evidence="1 2" key="1">
    <citation type="submission" date="2015-10" db="EMBL/GenBank/DDBJ databases">
        <title>Complete genome sequence of Klebsiella pneumoniae bacteriophage vB_KpnM_KB57.</title>
        <authorList>
            <person name="Volozhantsev N.V."/>
            <person name="Popova A.V."/>
            <person name="Krasilnikova V.M."/>
            <person name="Bogun A.G."/>
        </authorList>
    </citation>
    <scope>NUCLEOTIDE SEQUENCE [LARGE SCALE GENOMIC DNA]</scope>
</reference>
<keyword evidence="2" id="KW-1185">Reference proteome</keyword>
<accession>A0A0S1S1D4</accession>
<name>A0A0S1S1D4_9CAUD</name>